<organism evidence="2 3">
    <name type="scientific">Streptomyces lavendulae subsp. lavendulae</name>
    <dbReference type="NCBI Taxonomy" id="58340"/>
    <lineage>
        <taxon>Bacteria</taxon>
        <taxon>Bacillati</taxon>
        <taxon>Actinomycetota</taxon>
        <taxon>Actinomycetes</taxon>
        <taxon>Kitasatosporales</taxon>
        <taxon>Streptomycetaceae</taxon>
        <taxon>Streptomyces</taxon>
    </lineage>
</organism>
<dbReference type="AlphaFoldDB" id="A0A2K8PPS5"/>
<keyword evidence="3" id="KW-1185">Reference proteome</keyword>
<feature type="region of interest" description="Disordered" evidence="1">
    <location>
        <begin position="261"/>
        <end position="287"/>
    </location>
</feature>
<dbReference type="Gene3D" id="3.60.10.10">
    <property type="entry name" value="Endonuclease/exonuclease/phosphatase"/>
    <property type="match status" value="1"/>
</dbReference>
<gene>
    <name evidence="2" type="ORF">SLAV_34805</name>
</gene>
<protein>
    <submittedName>
        <fullName evidence="2">Uncharacterized protein</fullName>
    </submittedName>
</protein>
<evidence type="ECO:0000313" key="3">
    <source>
        <dbReference type="Proteomes" id="UP000231791"/>
    </source>
</evidence>
<dbReference type="GeneID" id="49387936"/>
<name>A0A2K8PPS5_STRLA</name>
<accession>A0A2K8PPS5</accession>
<evidence type="ECO:0000256" key="1">
    <source>
        <dbReference type="SAM" id="MobiDB-lite"/>
    </source>
</evidence>
<sequence>MSAAAVDRAADSDLFMFWNLYEAGIERLAGRHERWLAQCELVAALRPRVLLTTEGWGWHRDDRALFEDAKSAFGMDGELFLAKTGCHQAVFWQRDIEPLGTERPAPELTHWHGHGLATLGLPGWTTPLRFLVAHLDPFSPTGRRIESDHLRRHADPALPPLVVGMDANSLPPGDPEPDWSRVPRHRRADHLLDGTARADRAPVTRLLGDPSDPLLVDAGAHLGLRSPTFGTTGPGEEAQRRIDLLLLSPGLVPGLLAYGTPDPWPDRRAGRPAASDHRPVTIRLRRR</sequence>
<dbReference type="KEGG" id="slx:SLAV_34805"/>
<dbReference type="SUPFAM" id="SSF56219">
    <property type="entry name" value="DNase I-like"/>
    <property type="match status" value="1"/>
</dbReference>
<proteinExistence type="predicted"/>
<dbReference type="RefSeq" id="WP_234333603.1">
    <property type="nucleotide sequence ID" value="NZ_CP024985.1"/>
</dbReference>
<dbReference type="EMBL" id="CP024985">
    <property type="protein sequence ID" value="ATZ28731.1"/>
    <property type="molecule type" value="Genomic_DNA"/>
</dbReference>
<dbReference type="Proteomes" id="UP000231791">
    <property type="component" value="Chromosome"/>
</dbReference>
<reference evidence="2 3" key="1">
    <citation type="submission" date="2017-11" db="EMBL/GenBank/DDBJ databases">
        <title>Complete genome sequence of Streptomyces lavendulae subsp. lavendulae CCM 3239 (formerly 'Streptomyces aureofaciens CCM 3239'), the producer of the angucycline-type antibiotic auricin.</title>
        <authorList>
            <person name="Busche T."/>
            <person name="Novakova R."/>
            <person name="Al'Dilaimi A."/>
            <person name="Homerova D."/>
            <person name="Feckova L."/>
            <person name="Rezuchova B."/>
            <person name="Mingyar E."/>
            <person name="Csolleiova D."/>
            <person name="Bekeova C."/>
            <person name="Winkler A."/>
            <person name="Sevcikova B."/>
            <person name="Kalinowski J."/>
            <person name="Kormanec J."/>
            <person name="Ruckert C."/>
        </authorList>
    </citation>
    <scope>NUCLEOTIDE SEQUENCE [LARGE SCALE GENOMIC DNA]</scope>
    <source>
        <strain evidence="2 3">CCM 3239</strain>
    </source>
</reference>
<feature type="compositionally biased region" description="Basic and acidic residues" evidence="1">
    <location>
        <begin position="264"/>
        <end position="279"/>
    </location>
</feature>
<evidence type="ECO:0000313" key="2">
    <source>
        <dbReference type="EMBL" id="ATZ28731.1"/>
    </source>
</evidence>
<dbReference type="InterPro" id="IPR036691">
    <property type="entry name" value="Endo/exonu/phosph_ase_sf"/>
</dbReference>